<dbReference type="AlphaFoldDB" id="A0A8H3UV06"/>
<dbReference type="InterPro" id="IPR008979">
    <property type="entry name" value="Galactose-bd-like_sf"/>
</dbReference>
<sequence>MRLGGILSLLFCAAVAAQSQIAWPVRDNGYNKVVQWYHHLQREITQRLTLSGIITATSSMDKDSTSGLERIPVPELWIDILQKVKAAGFNTVSFYGNWGYHSASENTTDFESGAHNFTRLFTICKDIGLYILFRPGPYVNAETTGGGFPGWVETGAYGTLRNNDTRYTAAWTPYFTKISEIVAQHQVTNGGNVFIYQIENELGMQWTNVAAKTPNLNAIAYMEKLKKAARDSGIVVPLIHNNPNMRTKSWSEDYGAGFGGNVDNYAMDHYPSCWSCDLSECFGTNGAVPDGTVYEYYSNFQSVAPNQPSFLAEFQGGSYLPWAGPEGGCIENTGPSWVNVYYRHNVGQKVSAQNVYMAYGGTNWGGLPFPSVGTSYDYSAPISEGRTIGAKYAETKLFGQFLRVARDLTKVDLINNGTFYATDPAIYTSELRNPDTKGAFYVTIHTSSPSTEITPFKLHVTTSLGNLTIPQGNGSIVLNGRQSKIIVSDFALATSKLIYSTAEIFTVSSQDSKPLVVLWLPAGETGEFYLTGVNSSSLLKNDGCSGYTSTTTSSGVVVAWTQKSGKCVVKFDNGYRFVLVDRAAAYETWVPSTSSDPYTPENSTLVVHGSYLVRSAVMGSDELELTGDWLNTTALEIFAPAAISSVKFNGKDVKVEKTTWGSLVGILDASKDDSASILASLPKLANWKAADGLPERSPDYDDSNWVLANRSSSPNTLLPPATYPVLYADEYGFHTGNLLWRARFSSPSNSSSAPTGVYLSVTGGTSHGWSAYLNGAFIGSWLGTTKISLSNVTLSFANATLSPSGKENLLFVIQDHMGHDESLFAAASTNPRGIYNATLLGTGRNSTFSSWRVAGNAGGESNIDPIRGVFAEGGLHAERLGWHLPGFDDSLWNVSAPSTGLPTSGAKFYRTVVPLSIPAGLDVSLGFVLSSPAGTAVRAQVYVNGYMFGKFVPYIGNQIVFPVFPGILNYHGDNTIALSIWAQEEIGGSVGIEWTVLGVVASSFDPGFDAEYLRPAWGVEASGGDRKQYY</sequence>
<proteinExistence type="inferred from homology"/>
<dbReference type="SMART" id="SM01029">
    <property type="entry name" value="BetaGal_dom2"/>
    <property type="match status" value="1"/>
</dbReference>
<organism evidence="11 12">
    <name type="scientific">Venturia inaequalis</name>
    <name type="common">Apple scab fungus</name>
    <dbReference type="NCBI Taxonomy" id="5025"/>
    <lineage>
        <taxon>Eukaryota</taxon>
        <taxon>Fungi</taxon>
        <taxon>Dikarya</taxon>
        <taxon>Ascomycota</taxon>
        <taxon>Pezizomycotina</taxon>
        <taxon>Dothideomycetes</taxon>
        <taxon>Pleosporomycetidae</taxon>
        <taxon>Venturiales</taxon>
        <taxon>Venturiaceae</taxon>
        <taxon>Venturia</taxon>
    </lineage>
</organism>
<evidence type="ECO:0000256" key="6">
    <source>
        <dbReference type="ARBA" id="ARBA00023180"/>
    </source>
</evidence>
<dbReference type="SUPFAM" id="SSF51011">
    <property type="entry name" value="Glycosyl hydrolase domain"/>
    <property type="match status" value="1"/>
</dbReference>
<dbReference type="PANTHER" id="PTHR23421">
    <property type="entry name" value="BETA-GALACTOSIDASE RELATED"/>
    <property type="match status" value="1"/>
</dbReference>
<keyword evidence="4 9" id="KW-0732">Signal</keyword>
<dbReference type="Pfam" id="PF01301">
    <property type="entry name" value="Glyco_hydro_35"/>
    <property type="match status" value="1"/>
</dbReference>
<dbReference type="Gene3D" id="2.102.20.10">
    <property type="entry name" value="Beta-galactosidase, domain 2"/>
    <property type="match status" value="1"/>
</dbReference>
<keyword evidence="7" id="KW-0326">Glycosidase</keyword>
<accession>A0A8H3UV06</accession>
<keyword evidence="5" id="KW-0378">Hydrolase</keyword>
<comment type="similarity">
    <text evidence="2 8">Belongs to the glycosyl hydrolase 35 family.</text>
</comment>
<evidence type="ECO:0000256" key="8">
    <source>
        <dbReference type="RuleBase" id="RU003679"/>
    </source>
</evidence>
<dbReference type="SUPFAM" id="SSF117100">
    <property type="entry name" value="Beta-galactosidase LacA, domain 3"/>
    <property type="match status" value="1"/>
</dbReference>
<dbReference type="InterPro" id="IPR037110">
    <property type="entry name" value="Betagal_dom2_sf"/>
</dbReference>
<dbReference type="Gene3D" id="2.60.390.10">
    <property type="entry name" value="Beta-galactosidase, domain 3"/>
    <property type="match status" value="1"/>
</dbReference>
<dbReference type="PRINTS" id="PR00742">
    <property type="entry name" value="GLHYDRLASE35"/>
</dbReference>
<dbReference type="InterPro" id="IPR001944">
    <property type="entry name" value="Glycoside_Hdrlase_35"/>
</dbReference>
<evidence type="ECO:0000256" key="4">
    <source>
        <dbReference type="ARBA" id="ARBA00022729"/>
    </source>
</evidence>
<dbReference type="InterPro" id="IPR018954">
    <property type="entry name" value="Betagal_dom2"/>
</dbReference>
<keyword evidence="6" id="KW-0325">Glycoprotein</keyword>
<dbReference type="InterPro" id="IPR036833">
    <property type="entry name" value="BetaGal_dom3_sf"/>
</dbReference>
<dbReference type="SUPFAM" id="SSF51445">
    <property type="entry name" value="(Trans)glycosidases"/>
    <property type="match status" value="1"/>
</dbReference>
<evidence type="ECO:0000256" key="2">
    <source>
        <dbReference type="ARBA" id="ARBA00009809"/>
    </source>
</evidence>
<evidence type="ECO:0000256" key="1">
    <source>
        <dbReference type="ARBA" id="ARBA00001412"/>
    </source>
</evidence>
<dbReference type="InterPro" id="IPR031330">
    <property type="entry name" value="Gly_Hdrlase_35_cat"/>
</dbReference>
<evidence type="ECO:0000313" key="12">
    <source>
        <dbReference type="Proteomes" id="UP000447873"/>
    </source>
</evidence>
<feature type="chain" id="PRO_5034477547" description="beta-galactosidase" evidence="9">
    <location>
        <begin position="18"/>
        <end position="1030"/>
    </location>
</feature>
<gene>
    <name evidence="11" type="ORF">EG328_001844</name>
</gene>
<dbReference type="Gene3D" id="3.20.20.80">
    <property type="entry name" value="Glycosidases"/>
    <property type="match status" value="1"/>
</dbReference>
<feature type="signal peptide" evidence="9">
    <location>
        <begin position="1"/>
        <end position="17"/>
    </location>
</feature>
<reference evidence="11 12" key="1">
    <citation type="submission" date="2018-12" db="EMBL/GenBank/DDBJ databases">
        <title>Venturia inaequalis Genome Resource.</title>
        <authorList>
            <person name="Lichtner F.J."/>
        </authorList>
    </citation>
    <scope>NUCLEOTIDE SEQUENCE [LARGE SCALE GENOMIC DNA]</scope>
    <source>
        <strain evidence="11 12">120213</strain>
    </source>
</reference>
<name>A0A8H3UV06_VENIN</name>
<comment type="caution">
    <text evidence="11">The sequence shown here is derived from an EMBL/GenBank/DDBJ whole genome shotgun (WGS) entry which is preliminary data.</text>
</comment>
<dbReference type="SUPFAM" id="SSF49785">
    <property type="entry name" value="Galactose-binding domain-like"/>
    <property type="match status" value="2"/>
</dbReference>
<dbReference type="FunFam" id="2.102.20.10:FF:000001">
    <property type="entry name" value="Beta-galactosidase A"/>
    <property type="match status" value="1"/>
</dbReference>
<dbReference type="InterPro" id="IPR025972">
    <property type="entry name" value="BetaGal_dom3"/>
</dbReference>
<evidence type="ECO:0000256" key="7">
    <source>
        <dbReference type="ARBA" id="ARBA00023295"/>
    </source>
</evidence>
<dbReference type="Proteomes" id="UP000447873">
    <property type="component" value="Unassembled WGS sequence"/>
</dbReference>
<evidence type="ECO:0000256" key="3">
    <source>
        <dbReference type="ARBA" id="ARBA00012756"/>
    </source>
</evidence>
<dbReference type="Pfam" id="PF13364">
    <property type="entry name" value="BetaGal_ABD2"/>
    <property type="match status" value="2"/>
</dbReference>
<evidence type="ECO:0000256" key="5">
    <source>
        <dbReference type="ARBA" id="ARBA00022801"/>
    </source>
</evidence>
<dbReference type="GO" id="GO:0004565">
    <property type="term" value="F:beta-galactosidase activity"/>
    <property type="evidence" value="ECO:0007669"/>
    <property type="project" value="UniProtKB-EC"/>
</dbReference>
<dbReference type="EMBL" id="WNWS01000148">
    <property type="protein sequence ID" value="KAE9977717.1"/>
    <property type="molecule type" value="Genomic_DNA"/>
</dbReference>
<evidence type="ECO:0000313" key="11">
    <source>
        <dbReference type="EMBL" id="KAE9977717.1"/>
    </source>
</evidence>
<dbReference type="Pfam" id="PF10435">
    <property type="entry name" value="BetaGal_dom2"/>
    <property type="match status" value="1"/>
</dbReference>
<protein>
    <recommendedName>
        <fullName evidence="3">beta-galactosidase</fullName>
        <ecNumber evidence="3">3.2.1.23</ecNumber>
    </recommendedName>
</protein>
<dbReference type="GO" id="GO:0005975">
    <property type="term" value="P:carbohydrate metabolic process"/>
    <property type="evidence" value="ECO:0007669"/>
    <property type="project" value="InterPro"/>
</dbReference>
<dbReference type="InterPro" id="IPR017853">
    <property type="entry name" value="GH"/>
</dbReference>
<feature type="domain" description="Beta-galactosidase" evidence="10">
    <location>
        <begin position="407"/>
        <end position="588"/>
    </location>
</feature>
<evidence type="ECO:0000259" key="10">
    <source>
        <dbReference type="SMART" id="SM01029"/>
    </source>
</evidence>
<dbReference type="InterPro" id="IPR025300">
    <property type="entry name" value="BetaGal_jelly_roll_dom"/>
</dbReference>
<evidence type="ECO:0000256" key="9">
    <source>
        <dbReference type="SAM" id="SignalP"/>
    </source>
</evidence>
<dbReference type="Pfam" id="PF13363">
    <property type="entry name" value="BetaGal_dom3"/>
    <property type="match status" value="1"/>
</dbReference>
<dbReference type="EC" id="3.2.1.23" evidence="3"/>
<dbReference type="Gene3D" id="2.60.120.260">
    <property type="entry name" value="Galactose-binding domain-like"/>
    <property type="match status" value="2"/>
</dbReference>
<comment type="catalytic activity">
    <reaction evidence="1">
        <text>Hydrolysis of terminal non-reducing beta-D-galactose residues in beta-D-galactosides.</text>
        <dbReference type="EC" id="3.2.1.23"/>
    </reaction>
</comment>